<evidence type="ECO:0000256" key="3">
    <source>
        <dbReference type="ARBA" id="ARBA00022714"/>
    </source>
</evidence>
<dbReference type="SUPFAM" id="SSF63380">
    <property type="entry name" value="Riboflavin synthase domain-like"/>
    <property type="match status" value="1"/>
</dbReference>
<accession>A0A4R7IYN4</accession>
<keyword evidence="5" id="KW-0274">FAD</keyword>
<dbReference type="Pfam" id="PF00111">
    <property type="entry name" value="Fer2"/>
    <property type="match status" value="1"/>
</dbReference>
<dbReference type="InterPro" id="IPR012675">
    <property type="entry name" value="Beta-grasp_dom_sf"/>
</dbReference>
<dbReference type="InterPro" id="IPR008333">
    <property type="entry name" value="Cbr1-like_FAD-bd_dom"/>
</dbReference>
<evidence type="ECO:0000256" key="6">
    <source>
        <dbReference type="ARBA" id="ARBA00023002"/>
    </source>
</evidence>
<dbReference type="CDD" id="cd06215">
    <property type="entry name" value="FNR_iron_sulfur_binding_1"/>
    <property type="match status" value="1"/>
</dbReference>
<comment type="caution">
    <text evidence="12">The sequence shown here is derived from an EMBL/GenBank/DDBJ whole genome shotgun (WGS) entry which is preliminary data.</text>
</comment>
<dbReference type="InterPro" id="IPR039261">
    <property type="entry name" value="FNR_nucleotide-bd"/>
</dbReference>
<keyword evidence="8" id="KW-0411">Iron-sulfur</keyword>
<comment type="cofactor">
    <cofactor evidence="1">
        <name>FAD</name>
        <dbReference type="ChEBI" id="CHEBI:57692"/>
    </cofactor>
</comment>
<dbReference type="InterPro" id="IPR050415">
    <property type="entry name" value="MRET"/>
</dbReference>
<dbReference type="PANTHER" id="PTHR47354:SF6">
    <property type="entry name" value="NADH OXIDOREDUCTASE HCR"/>
    <property type="match status" value="1"/>
</dbReference>
<evidence type="ECO:0000313" key="12">
    <source>
        <dbReference type="EMBL" id="TDT29805.1"/>
    </source>
</evidence>
<name>A0A4R7IYN4_9ACTN</name>
<dbReference type="InterPro" id="IPR001041">
    <property type="entry name" value="2Fe-2S_ferredoxin-type"/>
</dbReference>
<reference evidence="12 13" key="1">
    <citation type="submission" date="2019-03" db="EMBL/GenBank/DDBJ databases">
        <title>Genomic Encyclopedia of Archaeal and Bacterial Type Strains, Phase II (KMG-II): from individual species to whole genera.</title>
        <authorList>
            <person name="Goeker M."/>
        </authorList>
    </citation>
    <scope>NUCLEOTIDE SEQUENCE [LARGE SCALE GENOMIC DNA]</scope>
    <source>
        <strain evidence="12 13">DSM 24323</strain>
    </source>
</reference>
<dbReference type="EMBL" id="SOAW01000003">
    <property type="protein sequence ID" value="TDT29805.1"/>
    <property type="molecule type" value="Genomic_DNA"/>
</dbReference>
<dbReference type="InterPro" id="IPR001709">
    <property type="entry name" value="Flavoprot_Pyr_Nucl_cyt_Rdtase"/>
</dbReference>
<dbReference type="PROSITE" id="PS51085">
    <property type="entry name" value="2FE2S_FER_2"/>
    <property type="match status" value="1"/>
</dbReference>
<dbReference type="InterPro" id="IPR001433">
    <property type="entry name" value="OxRdtase_FAD/NAD-bd"/>
</dbReference>
<dbReference type="Gene3D" id="3.40.50.80">
    <property type="entry name" value="Nucleotide-binding domain of ferredoxin-NADP reductase (FNR) module"/>
    <property type="match status" value="1"/>
</dbReference>
<evidence type="ECO:0000256" key="2">
    <source>
        <dbReference type="ARBA" id="ARBA00022630"/>
    </source>
</evidence>
<dbReference type="RefSeq" id="WP_208292978.1">
    <property type="nucleotide sequence ID" value="NZ_CP171129.1"/>
</dbReference>
<dbReference type="SUPFAM" id="SSF52343">
    <property type="entry name" value="Ferredoxin reductase-like, C-terminal NADP-linked domain"/>
    <property type="match status" value="1"/>
</dbReference>
<evidence type="ECO:0000259" key="11">
    <source>
        <dbReference type="PROSITE" id="PS51384"/>
    </source>
</evidence>
<keyword evidence="7" id="KW-0408">Iron</keyword>
<protein>
    <submittedName>
        <fullName evidence="12">Ferredoxin-NADP reductase</fullName>
    </submittedName>
</protein>
<organism evidence="12 13">
    <name type="scientific">Naumannella halotolerans</name>
    <dbReference type="NCBI Taxonomy" id="993414"/>
    <lineage>
        <taxon>Bacteria</taxon>
        <taxon>Bacillati</taxon>
        <taxon>Actinomycetota</taxon>
        <taxon>Actinomycetes</taxon>
        <taxon>Propionibacteriales</taxon>
        <taxon>Propionibacteriaceae</taxon>
        <taxon>Naumannella</taxon>
    </lineage>
</organism>
<proteinExistence type="predicted"/>
<dbReference type="AlphaFoldDB" id="A0A4R7IYN4"/>
<evidence type="ECO:0000256" key="1">
    <source>
        <dbReference type="ARBA" id="ARBA00001974"/>
    </source>
</evidence>
<evidence type="ECO:0000256" key="9">
    <source>
        <dbReference type="SAM" id="MobiDB-lite"/>
    </source>
</evidence>
<dbReference type="GO" id="GO:0046872">
    <property type="term" value="F:metal ion binding"/>
    <property type="evidence" value="ECO:0007669"/>
    <property type="project" value="UniProtKB-KW"/>
</dbReference>
<dbReference type="PROSITE" id="PS51384">
    <property type="entry name" value="FAD_FR"/>
    <property type="match status" value="1"/>
</dbReference>
<keyword evidence="6" id="KW-0560">Oxidoreductase</keyword>
<keyword evidence="2" id="KW-0285">Flavoprotein</keyword>
<dbReference type="PRINTS" id="PR00406">
    <property type="entry name" value="CYTB5RDTASE"/>
</dbReference>
<evidence type="ECO:0000313" key="13">
    <source>
        <dbReference type="Proteomes" id="UP000295371"/>
    </source>
</evidence>
<dbReference type="Pfam" id="PF00175">
    <property type="entry name" value="NAD_binding_1"/>
    <property type="match status" value="1"/>
</dbReference>
<evidence type="ECO:0000256" key="5">
    <source>
        <dbReference type="ARBA" id="ARBA00022827"/>
    </source>
</evidence>
<dbReference type="SUPFAM" id="SSF54292">
    <property type="entry name" value="2Fe-2S ferredoxin-like"/>
    <property type="match status" value="1"/>
</dbReference>
<feature type="domain" description="FAD-binding FR-type" evidence="11">
    <location>
        <begin position="28"/>
        <end position="131"/>
    </location>
</feature>
<dbReference type="GO" id="GO:0051537">
    <property type="term" value="F:2 iron, 2 sulfur cluster binding"/>
    <property type="evidence" value="ECO:0007669"/>
    <property type="project" value="UniProtKB-KW"/>
</dbReference>
<dbReference type="PRINTS" id="PR00371">
    <property type="entry name" value="FPNCR"/>
</dbReference>
<dbReference type="CDD" id="cd00207">
    <property type="entry name" value="fer2"/>
    <property type="match status" value="1"/>
</dbReference>
<keyword evidence="3" id="KW-0001">2Fe-2S</keyword>
<evidence type="ECO:0000256" key="4">
    <source>
        <dbReference type="ARBA" id="ARBA00022723"/>
    </source>
</evidence>
<keyword evidence="13" id="KW-1185">Reference proteome</keyword>
<evidence type="ECO:0000259" key="10">
    <source>
        <dbReference type="PROSITE" id="PS51085"/>
    </source>
</evidence>
<dbReference type="Gene3D" id="2.40.30.10">
    <property type="entry name" value="Translation factors"/>
    <property type="match status" value="1"/>
</dbReference>
<dbReference type="PANTHER" id="PTHR47354">
    <property type="entry name" value="NADH OXIDOREDUCTASE HCR"/>
    <property type="match status" value="1"/>
</dbReference>
<dbReference type="Pfam" id="PF00970">
    <property type="entry name" value="FAD_binding_6"/>
    <property type="match status" value="1"/>
</dbReference>
<dbReference type="InterPro" id="IPR006058">
    <property type="entry name" value="2Fe2S_fd_BS"/>
</dbReference>
<dbReference type="Proteomes" id="UP000295371">
    <property type="component" value="Unassembled WGS sequence"/>
</dbReference>
<dbReference type="InterPro" id="IPR036010">
    <property type="entry name" value="2Fe-2S_ferredoxin-like_sf"/>
</dbReference>
<dbReference type="PROSITE" id="PS00197">
    <property type="entry name" value="2FE2S_FER_1"/>
    <property type="match status" value="1"/>
</dbReference>
<dbReference type="GO" id="GO:0016491">
    <property type="term" value="F:oxidoreductase activity"/>
    <property type="evidence" value="ECO:0007669"/>
    <property type="project" value="UniProtKB-KW"/>
</dbReference>
<sequence length="374" mass="40027">MTDLMLPPDTGTDHRYPEASTDNELLDDFDGRLRCSSVTDITHDVRSFSFTLDDRAQLRFTPGQYLTLQVPVDGVPVERCYTISSAPADADELTITVKRVPDGPVSNWLHDHLRVGDVLGASGPLGAFSSDLHPAEQLVLLSAGSGITPVMSMLREMINRGSTQQIRFIHSARTPDDIIFRAELEWLDTYPNVDVTIICEADSATENWQGPTGRLSPAVLLKAAPDLLGSEIFTCGPAPYMAAVREMVDLLGVDPGRYHEESFVLGTPGAPLAPSTTETPSADAPTTATHLVEFRRAGRTIDCDASTSILTAASAAGIPLPSSCGEGVCGSCKQDLLSGEVDMQHAGGIRPKEIRQGKVLLCSAKPTSDLIIDA</sequence>
<feature type="domain" description="2Fe-2S ferredoxin-type" evidence="10">
    <location>
        <begin position="290"/>
        <end position="374"/>
    </location>
</feature>
<evidence type="ECO:0000256" key="8">
    <source>
        <dbReference type="ARBA" id="ARBA00023014"/>
    </source>
</evidence>
<feature type="region of interest" description="Disordered" evidence="9">
    <location>
        <begin position="1"/>
        <end position="20"/>
    </location>
</feature>
<evidence type="ECO:0000256" key="7">
    <source>
        <dbReference type="ARBA" id="ARBA00023004"/>
    </source>
</evidence>
<dbReference type="Gene3D" id="3.10.20.30">
    <property type="match status" value="1"/>
</dbReference>
<dbReference type="InterPro" id="IPR017927">
    <property type="entry name" value="FAD-bd_FR_type"/>
</dbReference>
<dbReference type="InterPro" id="IPR017938">
    <property type="entry name" value="Riboflavin_synthase-like_b-brl"/>
</dbReference>
<gene>
    <name evidence="12" type="ORF">CLV29_2822</name>
</gene>
<keyword evidence="4" id="KW-0479">Metal-binding</keyword>